<evidence type="ECO:0000256" key="2">
    <source>
        <dbReference type="ARBA" id="ARBA00004673"/>
    </source>
</evidence>
<sequence length="76" mass="8508">MLFTRLSTRLLTSGGAGPVAIRRGLSEITYKGQNLPFDITNHRLLAIKFTIFFGVPFAVPFILVRYQLKKAAGHYP</sequence>
<feature type="transmembrane region" description="Helical" evidence="7">
    <location>
        <begin position="45"/>
        <end position="64"/>
    </location>
</feature>
<dbReference type="Proteomes" id="UP000759131">
    <property type="component" value="Unassembled WGS sequence"/>
</dbReference>
<dbReference type="GO" id="GO:0005743">
    <property type="term" value="C:mitochondrial inner membrane"/>
    <property type="evidence" value="ECO:0007669"/>
    <property type="project" value="UniProtKB-SubCell"/>
</dbReference>
<dbReference type="GO" id="GO:0006123">
    <property type="term" value="P:mitochondrial electron transport, cytochrome c to oxygen"/>
    <property type="evidence" value="ECO:0007669"/>
    <property type="project" value="InterPro"/>
</dbReference>
<dbReference type="SUPFAM" id="SSF81427">
    <property type="entry name" value="Mitochondrial cytochrome c oxidase subunit VIIc (aka VIIIa)"/>
    <property type="match status" value="1"/>
</dbReference>
<evidence type="ECO:0000256" key="5">
    <source>
        <dbReference type="ARBA" id="ARBA00023128"/>
    </source>
</evidence>
<dbReference type="AlphaFoldDB" id="A0A7R9LVR7"/>
<protein>
    <recommendedName>
        <fullName evidence="10">Cytochrome c oxidase polypeptide VIIc</fullName>
    </recommendedName>
</protein>
<reference evidence="8" key="1">
    <citation type="submission" date="2020-11" db="EMBL/GenBank/DDBJ databases">
        <authorList>
            <person name="Tran Van P."/>
        </authorList>
    </citation>
    <scope>NUCLEOTIDE SEQUENCE</scope>
</reference>
<evidence type="ECO:0000256" key="4">
    <source>
        <dbReference type="ARBA" id="ARBA00022792"/>
    </source>
</evidence>
<gene>
    <name evidence="8" type="ORF">OSB1V03_LOCUS22136</name>
</gene>
<evidence type="ECO:0008006" key="10">
    <source>
        <dbReference type="Google" id="ProtNLM"/>
    </source>
</evidence>
<dbReference type="Pfam" id="PF02935">
    <property type="entry name" value="COX7C"/>
    <property type="match status" value="1"/>
</dbReference>
<evidence type="ECO:0000313" key="8">
    <source>
        <dbReference type="EMBL" id="CAD7648851.1"/>
    </source>
</evidence>
<evidence type="ECO:0000256" key="1">
    <source>
        <dbReference type="ARBA" id="ARBA00004434"/>
    </source>
</evidence>
<organism evidence="8">
    <name type="scientific">Medioppia subpectinata</name>
    <dbReference type="NCBI Taxonomy" id="1979941"/>
    <lineage>
        <taxon>Eukaryota</taxon>
        <taxon>Metazoa</taxon>
        <taxon>Ecdysozoa</taxon>
        <taxon>Arthropoda</taxon>
        <taxon>Chelicerata</taxon>
        <taxon>Arachnida</taxon>
        <taxon>Acari</taxon>
        <taxon>Acariformes</taxon>
        <taxon>Sarcoptiformes</taxon>
        <taxon>Oribatida</taxon>
        <taxon>Brachypylina</taxon>
        <taxon>Oppioidea</taxon>
        <taxon>Oppiidae</taxon>
        <taxon>Medioppia</taxon>
    </lineage>
</organism>
<comment type="similarity">
    <text evidence="3">Belongs to the cytochrome c oxidase VIIc family.</text>
</comment>
<dbReference type="EMBL" id="CAJPIZ010045133">
    <property type="protein sequence ID" value="CAG2122190.1"/>
    <property type="molecule type" value="Genomic_DNA"/>
</dbReference>
<dbReference type="OrthoDB" id="9974841at2759"/>
<name>A0A7R9LVR7_9ACAR</name>
<keyword evidence="7" id="KW-0812">Transmembrane</keyword>
<dbReference type="InterPro" id="IPR036636">
    <property type="entry name" value="COX7C/Cox8_sf"/>
</dbReference>
<keyword evidence="4" id="KW-0999">Mitochondrion inner membrane</keyword>
<evidence type="ECO:0000256" key="3">
    <source>
        <dbReference type="ARBA" id="ARBA00010514"/>
    </source>
</evidence>
<dbReference type="UniPathway" id="UPA00705"/>
<accession>A0A7R9LVR7</accession>
<dbReference type="InterPro" id="IPR004202">
    <property type="entry name" value="COX7C/Cox8"/>
</dbReference>
<keyword evidence="7" id="KW-1133">Transmembrane helix</keyword>
<keyword evidence="5" id="KW-0496">Mitochondrion</keyword>
<dbReference type="GO" id="GO:0045277">
    <property type="term" value="C:respiratory chain complex IV"/>
    <property type="evidence" value="ECO:0007669"/>
    <property type="project" value="InterPro"/>
</dbReference>
<dbReference type="EMBL" id="OC899708">
    <property type="protein sequence ID" value="CAD7648851.1"/>
    <property type="molecule type" value="Genomic_DNA"/>
</dbReference>
<evidence type="ECO:0000256" key="7">
    <source>
        <dbReference type="SAM" id="Phobius"/>
    </source>
</evidence>
<dbReference type="Gene3D" id="4.10.49.10">
    <property type="entry name" value="Cytochrome c oxidase subunit VIIc"/>
    <property type="match status" value="1"/>
</dbReference>
<keyword evidence="9" id="KW-1185">Reference proteome</keyword>
<proteinExistence type="inferred from homology"/>
<evidence type="ECO:0000256" key="6">
    <source>
        <dbReference type="ARBA" id="ARBA00023136"/>
    </source>
</evidence>
<comment type="subcellular location">
    <subcellularLocation>
        <location evidence="1">Mitochondrion inner membrane</location>
        <topology evidence="1">Single-pass membrane protein</topology>
    </subcellularLocation>
</comment>
<evidence type="ECO:0000313" key="9">
    <source>
        <dbReference type="Proteomes" id="UP000759131"/>
    </source>
</evidence>
<keyword evidence="6 7" id="KW-0472">Membrane</keyword>
<comment type="pathway">
    <text evidence="2">Energy metabolism; oxidative phosphorylation.</text>
</comment>